<name>A0A7W6FUT7_9HYPH</name>
<protein>
    <recommendedName>
        <fullName evidence="3">Alpha/beta hydrolase</fullName>
    </recommendedName>
</protein>
<evidence type="ECO:0000313" key="2">
    <source>
        <dbReference type="Proteomes" id="UP000531216"/>
    </source>
</evidence>
<dbReference type="SUPFAM" id="SSF53474">
    <property type="entry name" value="alpha/beta-Hydrolases"/>
    <property type="match status" value="1"/>
</dbReference>
<dbReference type="Proteomes" id="UP000531216">
    <property type="component" value="Unassembled WGS sequence"/>
</dbReference>
<dbReference type="InterPro" id="IPR029058">
    <property type="entry name" value="AB_hydrolase_fold"/>
</dbReference>
<organism evidence="1 2">
    <name type="scientific">Aureimonas phyllosphaerae</name>
    <dbReference type="NCBI Taxonomy" id="1166078"/>
    <lineage>
        <taxon>Bacteria</taxon>
        <taxon>Pseudomonadati</taxon>
        <taxon>Pseudomonadota</taxon>
        <taxon>Alphaproteobacteria</taxon>
        <taxon>Hyphomicrobiales</taxon>
        <taxon>Aurantimonadaceae</taxon>
        <taxon>Aureimonas</taxon>
    </lineage>
</organism>
<dbReference type="EMBL" id="JACIDO010000005">
    <property type="protein sequence ID" value="MBB3936421.1"/>
    <property type="molecule type" value="Genomic_DNA"/>
</dbReference>
<comment type="caution">
    <text evidence="1">The sequence shown here is derived from an EMBL/GenBank/DDBJ whole genome shotgun (WGS) entry which is preliminary data.</text>
</comment>
<dbReference type="RefSeq" id="WP_090962942.1">
    <property type="nucleotide sequence ID" value="NZ_FOOA01000007.1"/>
</dbReference>
<gene>
    <name evidence="1" type="ORF">GGR05_002575</name>
</gene>
<dbReference type="AlphaFoldDB" id="A0A7W6FUT7"/>
<dbReference type="Gene3D" id="3.40.50.1820">
    <property type="entry name" value="alpha/beta hydrolase"/>
    <property type="match status" value="1"/>
</dbReference>
<dbReference type="Pfam" id="PF06821">
    <property type="entry name" value="Ser_hydrolase"/>
    <property type="match status" value="1"/>
</dbReference>
<evidence type="ECO:0008006" key="3">
    <source>
        <dbReference type="Google" id="ProtNLM"/>
    </source>
</evidence>
<dbReference type="InterPro" id="IPR010662">
    <property type="entry name" value="RBBP9/YdeN"/>
</dbReference>
<proteinExistence type="predicted"/>
<keyword evidence="2" id="KW-1185">Reference proteome</keyword>
<dbReference type="GO" id="GO:0016787">
    <property type="term" value="F:hydrolase activity"/>
    <property type="evidence" value="ECO:0007669"/>
    <property type="project" value="InterPro"/>
</dbReference>
<sequence>MTETLIVPGLNGSPAGHWQHHWLEIDPQATLVEQEDWARPVLTDWLHQLEAALMASRPGVILVAHSLGCALVAALAGRPAASHVGGALLVAPADIASLSQTVPSAASFADSAGARLPFASILVASRNDPYMSFAGAERCASTWGSALYDLGEAGHVNIASGFGPWPDALTLAEGLRGRPARAGRVRTVAPSAGLRDRSYAPRLHDSGLGLG</sequence>
<dbReference type="OrthoDB" id="9804993at2"/>
<reference evidence="1 2" key="1">
    <citation type="submission" date="2020-08" db="EMBL/GenBank/DDBJ databases">
        <title>Genomic Encyclopedia of Type Strains, Phase IV (KMG-IV): sequencing the most valuable type-strain genomes for metagenomic binning, comparative biology and taxonomic classification.</title>
        <authorList>
            <person name="Goeker M."/>
        </authorList>
    </citation>
    <scope>NUCLEOTIDE SEQUENCE [LARGE SCALE GENOMIC DNA]</scope>
    <source>
        <strain evidence="1 2">DSM 25024</strain>
    </source>
</reference>
<accession>A0A7W6FUT7</accession>
<evidence type="ECO:0000313" key="1">
    <source>
        <dbReference type="EMBL" id="MBB3936421.1"/>
    </source>
</evidence>